<feature type="signal peptide" evidence="2">
    <location>
        <begin position="1"/>
        <end position="18"/>
    </location>
</feature>
<dbReference type="GeneID" id="108439181"/>
<reference evidence="4 5" key="1">
    <citation type="submission" date="2020-10" db="EMBL/GenBank/DDBJ databases">
        <title>Pygocentrus nattereri (red-bellied piranha) genome, fPygNat1, primary haplotype.</title>
        <authorList>
            <person name="Myers G."/>
            <person name="Meyer A."/>
            <person name="Karagic N."/>
            <person name="Pippel M."/>
            <person name="Winkler S."/>
            <person name="Tracey A."/>
            <person name="Wood J."/>
            <person name="Formenti G."/>
            <person name="Howe K."/>
            <person name="Fedrigo O."/>
            <person name="Jarvis E.D."/>
        </authorList>
    </citation>
    <scope>NUCLEOTIDE SEQUENCE [LARGE SCALE GENOMIC DNA]</scope>
</reference>
<sequence length="165" mass="18918">MWNVIFLVIFMMTQDVSAQGPAVGRKCENDWARFGRTCYKYIAEEKTWAEAEEYCISLGGNLAAIHSSQTQDFLKRLGRSKDGTYFRTWIGAYDGAQDFVWFWSDGSKFDFKAWHSGEPNNKERAEKCLEMNYGDEVLWNDARCSTKLYSVCQTGAKVSFSSSED</sequence>
<dbReference type="STRING" id="42514.ENSPNAP00000006378"/>
<dbReference type="RefSeq" id="XP_017572919.1">
    <property type="nucleotide sequence ID" value="XM_017717430.1"/>
</dbReference>
<dbReference type="InterPro" id="IPR018378">
    <property type="entry name" value="C-type_lectin_CS"/>
</dbReference>
<dbReference type="InterPro" id="IPR050111">
    <property type="entry name" value="C-type_lectin/snaclec_domain"/>
</dbReference>
<name>A0A3B4C3Q6_PYGNA</name>
<dbReference type="OrthoDB" id="441660at2759"/>
<reference evidence="4" key="3">
    <citation type="submission" date="2025-09" db="UniProtKB">
        <authorList>
            <consortium name="Ensembl"/>
        </authorList>
    </citation>
    <scope>IDENTIFICATION</scope>
</reference>
<dbReference type="Ensembl" id="ENSPNAT00000003669.2">
    <property type="protein sequence ID" value="ENSPNAP00000006378.1"/>
    <property type="gene ID" value="ENSPNAG00000012400.2"/>
</dbReference>
<evidence type="ECO:0000256" key="1">
    <source>
        <dbReference type="ARBA" id="ARBA00023157"/>
    </source>
</evidence>
<dbReference type="InterPro" id="IPR016186">
    <property type="entry name" value="C-type_lectin-like/link_sf"/>
</dbReference>
<organism evidence="4 5">
    <name type="scientific">Pygocentrus nattereri</name>
    <name type="common">Red-bellied piranha</name>
    <dbReference type="NCBI Taxonomy" id="42514"/>
    <lineage>
        <taxon>Eukaryota</taxon>
        <taxon>Metazoa</taxon>
        <taxon>Chordata</taxon>
        <taxon>Craniata</taxon>
        <taxon>Vertebrata</taxon>
        <taxon>Euteleostomi</taxon>
        <taxon>Actinopterygii</taxon>
        <taxon>Neopterygii</taxon>
        <taxon>Teleostei</taxon>
        <taxon>Ostariophysi</taxon>
        <taxon>Characiformes</taxon>
        <taxon>Characoidei</taxon>
        <taxon>Pygocentrus</taxon>
    </lineage>
</organism>
<proteinExistence type="predicted"/>
<keyword evidence="2" id="KW-0732">Signal</keyword>
<dbReference type="Proteomes" id="UP001501920">
    <property type="component" value="Chromosome 12"/>
</dbReference>
<dbReference type="Pfam" id="PF00059">
    <property type="entry name" value="Lectin_C"/>
    <property type="match status" value="1"/>
</dbReference>
<dbReference type="AlphaFoldDB" id="A0A3B4C3Q6"/>
<evidence type="ECO:0000313" key="4">
    <source>
        <dbReference type="Ensembl" id="ENSPNAP00000006378.1"/>
    </source>
</evidence>
<protein>
    <submittedName>
        <fullName evidence="4">Eosinophil lineage-specific marker</fullName>
    </submittedName>
</protein>
<keyword evidence="5" id="KW-1185">Reference proteome</keyword>
<dbReference type="InterPro" id="IPR016187">
    <property type="entry name" value="CTDL_fold"/>
</dbReference>
<dbReference type="Gene3D" id="3.10.100.10">
    <property type="entry name" value="Mannose-Binding Protein A, subunit A"/>
    <property type="match status" value="1"/>
</dbReference>
<dbReference type="PRINTS" id="PR01504">
    <property type="entry name" value="PNCREATITSAP"/>
</dbReference>
<evidence type="ECO:0000256" key="2">
    <source>
        <dbReference type="SAM" id="SignalP"/>
    </source>
</evidence>
<dbReference type="PANTHER" id="PTHR22803">
    <property type="entry name" value="MANNOSE, PHOSPHOLIPASE, LECTIN RECEPTOR RELATED"/>
    <property type="match status" value="1"/>
</dbReference>
<dbReference type="OMA" id="CENDWAR"/>
<dbReference type="GeneTree" id="ENSGT01150000286973"/>
<accession>A0A3B4C3Q6</accession>
<feature type="chain" id="PRO_5017447855" evidence="2">
    <location>
        <begin position="19"/>
        <end position="165"/>
    </location>
</feature>
<feature type="domain" description="C-type lectin" evidence="3">
    <location>
        <begin position="34"/>
        <end position="153"/>
    </location>
</feature>
<reference evidence="4" key="2">
    <citation type="submission" date="2025-08" db="UniProtKB">
        <authorList>
            <consortium name="Ensembl"/>
        </authorList>
    </citation>
    <scope>IDENTIFICATION</scope>
</reference>
<evidence type="ECO:0000313" key="5">
    <source>
        <dbReference type="Proteomes" id="UP001501920"/>
    </source>
</evidence>
<evidence type="ECO:0000259" key="3">
    <source>
        <dbReference type="PROSITE" id="PS50041"/>
    </source>
</evidence>
<dbReference type="SUPFAM" id="SSF56436">
    <property type="entry name" value="C-type lectin-like"/>
    <property type="match status" value="1"/>
</dbReference>
<dbReference type="InterPro" id="IPR001304">
    <property type="entry name" value="C-type_lectin-like"/>
</dbReference>
<dbReference type="SMART" id="SM00034">
    <property type="entry name" value="CLECT"/>
    <property type="match status" value="1"/>
</dbReference>
<keyword evidence="1" id="KW-1015">Disulfide bond</keyword>
<dbReference type="CTD" id="100320899"/>
<dbReference type="PROSITE" id="PS50041">
    <property type="entry name" value="C_TYPE_LECTIN_2"/>
    <property type="match status" value="1"/>
</dbReference>
<dbReference type="PROSITE" id="PS00615">
    <property type="entry name" value="C_TYPE_LECTIN_1"/>
    <property type="match status" value="1"/>
</dbReference>